<dbReference type="GeneID" id="14891924"/>
<organism evidence="9 10">
    <name type="scientific">Entamoeba invadens IP1</name>
    <dbReference type="NCBI Taxonomy" id="370355"/>
    <lineage>
        <taxon>Eukaryota</taxon>
        <taxon>Amoebozoa</taxon>
        <taxon>Evosea</taxon>
        <taxon>Archamoebae</taxon>
        <taxon>Mastigamoebida</taxon>
        <taxon>Entamoebidae</taxon>
        <taxon>Entamoeba</taxon>
    </lineage>
</organism>
<evidence type="ECO:0000256" key="2">
    <source>
        <dbReference type="ARBA" id="ARBA00022723"/>
    </source>
</evidence>
<keyword evidence="2" id="KW-0479">Metal-binding</keyword>
<keyword evidence="5 6" id="KW-0904">Protein phosphatase</keyword>
<dbReference type="InterPro" id="IPR000222">
    <property type="entry name" value="PP2C_BS"/>
</dbReference>
<dbReference type="InterPro" id="IPR036457">
    <property type="entry name" value="PPM-type-like_dom_sf"/>
</dbReference>
<dbReference type="Pfam" id="PF12799">
    <property type="entry name" value="LRR_4"/>
    <property type="match status" value="1"/>
</dbReference>
<protein>
    <submittedName>
        <fullName evidence="9">Protein phosphatase 2C, putative</fullName>
        <ecNumber evidence="9">3.1.3.16</ecNumber>
    </submittedName>
</protein>
<accession>A0A0A1UGQ8</accession>
<dbReference type="Gene3D" id="3.80.10.10">
    <property type="entry name" value="Ribonuclease Inhibitor"/>
    <property type="match status" value="3"/>
</dbReference>
<dbReference type="SUPFAM" id="SSF81606">
    <property type="entry name" value="PP2C-like"/>
    <property type="match status" value="1"/>
</dbReference>
<keyword evidence="4 6" id="KW-0378">Hydrolase</keyword>
<dbReference type="GO" id="GO:0046872">
    <property type="term" value="F:metal ion binding"/>
    <property type="evidence" value="ECO:0007669"/>
    <property type="project" value="UniProtKB-KW"/>
</dbReference>
<keyword evidence="10" id="KW-1185">Reference proteome</keyword>
<dbReference type="RefSeq" id="XP_004259709.1">
    <property type="nucleotide sequence ID" value="XM_004259661.1"/>
</dbReference>
<evidence type="ECO:0000256" key="1">
    <source>
        <dbReference type="ARBA" id="ARBA00022614"/>
    </source>
</evidence>
<dbReference type="EC" id="3.1.3.16" evidence="9"/>
<reference evidence="9 10" key="1">
    <citation type="submission" date="2012-10" db="EMBL/GenBank/DDBJ databases">
        <authorList>
            <person name="Zafar N."/>
            <person name="Inman J."/>
            <person name="Hall N."/>
            <person name="Lorenzi H."/>
            <person name="Caler E."/>
        </authorList>
    </citation>
    <scope>NUCLEOTIDE SEQUENCE [LARGE SCALE GENOMIC DNA]</scope>
    <source>
        <strain evidence="9 10">IP1</strain>
    </source>
</reference>
<dbReference type="SMART" id="SM00369">
    <property type="entry name" value="LRR_TYP"/>
    <property type="match status" value="6"/>
</dbReference>
<dbReference type="Proteomes" id="UP000014680">
    <property type="component" value="Unassembled WGS sequence"/>
</dbReference>
<evidence type="ECO:0000313" key="10">
    <source>
        <dbReference type="Proteomes" id="UP000014680"/>
    </source>
</evidence>
<dbReference type="SUPFAM" id="SSF52058">
    <property type="entry name" value="L domain-like"/>
    <property type="match status" value="2"/>
</dbReference>
<dbReference type="OMA" id="CIVFRIN"/>
<keyword evidence="1" id="KW-0433">Leucine-rich repeat</keyword>
<dbReference type="SMART" id="SM00332">
    <property type="entry name" value="PP2Cc"/>
    <property type="match status" value="1"/>
</dbReference>
<dbReference type="InterPro" id="IPR001932">
    <property type="entry name" value="PPM-type_phosphatase-like_dom"/>
</dbReference>
<dbReference type="InterPro" id="IPR003591">
    <property type="entry name" value="Leu-rich_rpt_typical-subtyp"/>
</dbReference>
<dbReference type="SMART" id="SM00364">
    <property type="entry name" value="LRR_BAC"/>
    <property type="match status" value="4"/>
</dbReference>
<dbReference type="InterPro" id="IPR050216">
    <property type="entry name" value="LRR_domain-containing"/>
</dbReference>
<dbReference type="EMBL" id="KB206312">
    <property type="protein sequence ID" value="ELP92938.1"/>
    <property type="molecule type" value="Genomic_DNA"/>
</dbReference>
<dbReference type="PANTHER" id="PTHR48051">
    <property type="match status" value="1"/>
</dbReference>
<dbReference type="KEGG" id="eiv:EIN_313300"/>
<evidence type="ECO:0000313" key="9">
    <source>
        <dbReference type="EMBL" id="ELP92938.1"/>
    </source>
</evidence>
<evidence type="ECO:0000256" key="7">
    <source>
        <dbReference type="SAM" id="MobiDB-lite"/>
    </source>
</evidence>
<dbReference type="OrthoDB" id="10264738at2759"/>
<keyword evidence="3" id="KW-0677">Repeat</keyword>
<dbReference type="CDD" id="cd00143">
    <property type="entry name" value="PP2Cc"/>
    <property type="match status" value="1"/>
</dbReference>
<sequence>MASAKVAVIKLPVLPAYEGCEKLTVLESRSKSHEDINAILKYSSLVELNLSFNNIETFPQLTLSQLTLMSIEHNPLFSVTPLCYATAMKELNISQCKFEKLPKHFTQLQSLTKLICHTNNMVTIHHIKNSNKLADIDFRHNFFTIIPCAVSYCTNLTTINFSDNEICSGLEFLSTLKELVELDLSFNKIDDFSPLCSLPKLTYLNLANNIIKSVSDEITGMVSLKELLISENPPLSSISPLITTISSLKILKFDDCKGLTCLPDMSQMTGLGNVTASSCQLTEFPKLPPTCGFNFSNNQIATLSLPEGYKKDSLEVDYNKLSELDVLEKYSISRAIVGNNKLTALRVNTALLTLNVSYNPLSALPQNMNTLTKLRQFSCNGCQLRKIDPLIFVNTKNLEILECGFNMLREIEFEDMPNLQQFYAPFNKLAFLPNGLFKSKKLRFVNVAFNDLEELKIKKDDRKIVSQLFQIDASYNNIRELSVGVDSLNELNISHNSLSFDDKDIANLCLLTGMKNIYATGYKIKKFPEVKSEAYITFSIYSSEKGSPVVECKKKLNVKNLVNAVEPTQENIDIGTFGTCGRRSSMQDNDLTYKSAFGTKGHFIGLFDGHGGDKGSYYFGKKIAEQIVLYRRVINESEFIQIMEGCIKETNKQLTAEKLTDGTTAVAVVVYDDVYYIMNIGDSRCVVVQDSNVDRVLECKEMREKMAKAQTAKTKEGKTISPVENVKDVYTSFSKIVSQESKDKSSSKSSSKSWDEDDDEDDDVDKSDREPHKKNLSLVSKIRKLGQSQGAAVTRHSIVKKSMCQIEEDTQVVGKALTVDHKPIMPEERLRVKKEGNYVTDSGKLNGYIGVSRAIGDVHCEGMVSCVPDYFTVKRGPTDRFLVLACDGVWDVMSNQEVALLCVANQNMACSEIAKIIVEIAYSRQSGDNITCIVFRIN</sequence>
<feature type="domain" description="PPM-type phosphatase" evidence="8">
    <location>
        <begin position="573"/>
        <end position="937"/>
    </location>
</feature>
<evidence type="ECO:0000259" key="8">
    <source>
        <dbReference type="PROSITE" id="PS51746"/>
    </source>
</evidence>
<dbReference type="Pfam" id="PF00481">
    <property type="entry name" value="PP2C"/>
    <property type="match status" value="2"/>
</dbReference>
<evidence type="ECO:0000256" key="3">
    <source>
        <dbReference type="ARBA" id="ARBA00022737"/>
    </source>
</evidence>
<dbReference type="PROSITE" id="PS01032">
    <property type="entry name" value="PPM_1"/>
    <property type="match status" value="1"/>
</dbReference>
<dbReference type="PROSITE" id="PS51450">
    <property type="entry name" value="LRR"/>
    <property type="match status" value="3"/>
</dbReference>
<gene>
    <name evidence="9" type="ORF">EIN_313300</name>
</gene>
<dbReference type="InterPro" id="IPR001611">
    <property type="entry name" value="Leu-rich_rpt"/>
</dbReference>
<feature type="compositionally biased region" description="Acidic residues" evidence="7">
    <location>
        <begin position="755"/>
        <end position="765"/>
    </location>
</feature>
<dbReference type="PANTHER" id="PTHR48051:SF1">
    <property type="entry name" value="RAS SUPPRESSOR PROTEIN 1"/>
    <property type="match status" value="1"/>
</dbReference>
<comment type="similarity">
    <text evidence="6">Belongs to the PP2C family.</text>
</comment>
<dbReference type="GO" id="GO:0005737">
    <property type="term" value="C:cytoplasm"/>
    <property type="evidence" value="ECO:0007669"/>
    <property type="project" value="TreeGrafter"/>
</dbReference>
<dbReference type="GO" id="GO:0004722">
    <property type="term" value="F:protein serine/threonine phosphatase activity"/>
    <property type="evidence" value="ECO:0007669"/>
    <property type="project" value="UniProtKB-EC"/>
</dbReference>
<dbReference type="PROSITE" id="PS51746">
    <property type="entry name" value="PPM_2"/>
    <property type="match status" value="1"/>
</dbReference>
<dbReference type="VEuPathDB" id="AmoebaDB:EIN_313300"/>
<feature type="region of interest" description="Disordered" evidence="7">
    <location>
        <begin position="740"/>
        <end position="776"/>
    </location>
</feature>
<dbReference type="Gene3D" id="3.60.40.10">
    <property type="entry name" value="PPM-type phosphatase domain"/>
    <property type="match status" value="2"/>
</dbReference>
<dbReference type="InterPro" id="IPR025875">
    <property type="entry name" value="Leu-rich_rpt_4"/>
</dbReference>
<evidence type="ECO:0000256" key="4">
    <source>
        <dbReference type="ARBA" id="ARBA00022801"/>
    </source>
</evidence>
<evidence type="ECO:0000256" key="5">
    <source>
        <dbReference type="ARBA" id="ARBA00022912"/>
    </source>
</evidence>
<dbReference type="AlphaFoldDB" id="A0A0A1UGQ8"/>
<evidence type="ECO:0000256" key="6">
    <source>
        <dbReference type="RuleBase" id="RU003465"/>
    </source>
</evidence>
<dbReference type="InterPro" id="IPR032675">
    <property type="entry name" value="LRR_dom_sf"/>
</dbReference>
<proteinExistence type="inferred from homology"/>
<name>A0A0A1UGQ8_ENTIV</name>